<proteinExistence type="predicted"/>
<dbReference type="InterPro" id="IPR000330">
    <property type="entry name" value="SNF2_N"/>
</dbReference>
<feature type="domain" description="Helicase ATP-binding" evidence="2">
    <location>
        <begin position="65"/>
        <end position="245"/>
    </location>
</feature>
<dbReference type="SMART" id="SM00487">
    <property type="entry name" value="DEXDc"/>
    <property type="match status" value="1"/>
</dbReference>
<feature type="compositionally biased region" description="Basic and acidic residues" evidence="1">
    <location>
        <begin position="1030"/>
        <end position="1044"/>
    </location>
</feature>
<dbReference type="SUPFAM" id="SSF52540">
    <property type="entry name" value="P-loop containing nucleoside triphosphate hydrolases"/>
    <property type="match status" value="2"/>
</dbReference>
<dbReference type="Gene3D" id="3.40.50.300">
    <property type="entry name" value="P-loop containing nucleotide triphosphate hydrolases"/>
    <property type="match status" value="2"/>
</dbReference>
<name>A0A6C0CZD2_9ZZZZ</name>
<sequence>MNLVDFFPKYPDIHKHDEDIFNTSNINFNETIYSKKEFYEYKLPEIEIVERGELLRHQKIISRFFSSRTMYDQLLLFHSLGSGKTCSAVAAIEQIKSENSTFKGALILARGDGLINNFKNELLFYCTKGQYIPDDYDRLTELEKIHRVNKKLGEYYTFETFEKFAKKISKLSHANIEKIYSNMIIVIDEVHNIRIQDKKSTSNIYDNVHTFLHLIKNSKILLMSGTPMKDNPAEISSVMNLILPLSEQLKEKEDFIDEFLSKSSEDENFYIIKSDKIAELKNIFKGRVSYLDTMRSTVKKVFNGKKIGSLKYFLVDVDTMSEFQTESYSSAYNKDKTEQMGVYSLSRQASLFVFPDGSYGPDGFKKYIISHEKRIIDQYGVNKKLYNYSLNTELINAIKGANNTETLSKLRKFSSKYADAINIILEAQINDKSVFVYCEFVQGSGIILFSEILKLFGFRASSGTENDIMPRFGLISNLTSSQKDIRKIINRFNQPDNMNGKIINVIIGSKVISEGFSLKNIQVEIIMTPHWNYSETSQAIARGYRLNSHQDLINAGYNPIVEIYQQVSMPNIDTVNSIDLEMYEVSEVKDVNIKKIERIIKESAFDCALNYNRNHVTGFDGERECDYMSCNYKCDEISNITPILDISTYQLYYSDNVIKNIIEEVKNIFKSNFQVHLNIIERTLDKYSLFLIITSLRRIIDENIMIINKYGFVSYLREEKDIYFLVNNLSTFGNLSLEYYTEYITVNTDTNFTNIINKLYNDSIPILIGQVCNSFTLNDLREIMVKLPVEIKEYFIEYAILAKKRNINKNKDLQNILLEYFKNYYKEINGVWISSYMYDTNTNDILRCLKDDEWVNCSDEYIDIIEREKDIIKENIIKNNQYGFYGLYNNIKNIFCIRDIRDIDIQDKKDKDHRPIKTGLNCISWTNPELIKIMLHLKVNVPNDFMPELSTKKDLLNHIDNNINSKKASKYRYIKELLTPKMRKESKAEDIRMLLFWGLESKNSICSELKKWFIEHNLLLEDNTCGGYDKKKVEKPKESDKVENESDEDSDTIFNPETKRYVKKSGKIGQLLLANK</sequence>
<dbReference type="PANTHER" id="PTHR45629:SF7">
    <property type="entry name" value="DNA EXCISION REPAIR PROTEIN ERCC-6-RELATED"/>
    <property type="match status" value="1"/>
</dbReference>
<dbReference type="SMART" id="SM00490">
    <property type="entry name" value="HELICc"/>
    <property type="match status" value="1"/>
</dbReference>
<dbReference type="PANTHER" id="PTHR45629">
    <property type="entry name" value="SNF2/RAD54 FAMILY MEMBER"/>
    <property type="match status" value="1"/>
</dbReference>
<dbReference type="GO" id="GO:0005524">
    <property type="term" value="F:ATP binding"/>
    <property type="evidence" value="ECO:0007669"/>
    <property type="project" value="InterPro"/>
</dbReference>
<dbReference type="InterPro" id="IPR050496">
    <property type="entry name" value="SNF2_RAD54_helicase_repair"/>
</dbReference>
<dbReference type="Pfam" id="PF00176">
    <property type="entry name" value="SNF2-rel_dom"/>
    <property type="match status" value="1"/>
</dbReference>
<dbReference type="InterPro" id="IPR001650">
    <property type="entry name" value="Helicase_C-like"/>
</dbReference>
<dbReference type="EMBL" id="MN739513">
    <property type="protein sequence ID" value="QHT09593.1"/>
    <property type="molecule type" value="Genomic_DNA"/>
</dbReference>
<dbReference type="InterPro" id="IPR014001">
    <property type="entry name" value="Helicase_ATP-bd"/>
</dbReference>
<organism evidence="3">
    <name type="scientific">viral metagenome</name>
    <dbReference type="NCBI Taxonomy" id="1070528"/>
    <lineage>
        <taxon>unclassified sequences</taxon>
        <taxon>metagenomes</taxon>
        <taxon>organismal metagenomes</taxon>
    </lineage>
</organism>
<dbReference type="Pfam" id="PF00271">
    <property type="entry name" value="Helicase_C"/>
    <property type="match status" value="1"/>
</dbReference>
<reference evidence="3" key="1">
    <citation type="journal article" date="2020" name="Nature">
        <title>Giant virus diversity and host interactions through global metagenomics.</title>
        <authorList>
            <person name="Schulz F."/>
            <person name="Roux S."/>
            <person name="Paez-Espino D."/>
            <person name="Jungbluth S."/>
            <person name="Walsh D.A."/>
            <person name="Denef V.J."/>
            <person name="McMahon K.D."/>
            <person name="Konstantinidis K.T."/>
            <person name="Eloe-Fadrosh E.A."/>
            <person name="Kyrpides N.C."/>
            <person name="Woyke T."/>
        </authorList>
    </citation>
    <scope>NUCLEOTIDE SEQUENCE</scope>
    <source>
        <strain evidence="3">GVMAG-M-3300023174-102</strain>
    </source>
</reference>
<protein>
    <recommendedName>
        <fullName evidence="2">Helicase ATP-binding domain-containing protein</fullName>
    </recommendedName>
</protein>
<evidence type="ECO:0000313" key="3">
    <source>
        <dbReference type="EMBL" id="QHT09593.1"/>
    </source>
</evidence>
<dbReference type="InterPro" id="IPR027417">
    <property type="entry name" value="P-loop_NTPase"/>
</dbReference>
<evidence type="ECO:0000259" key="2">
    <source>
        <dbReference type="PROSITE" id="PS51192"/>
    </source>
</evidence>
<evidence type="ECO:0000256" key="1">
    <source>
        <dbReference type="SAM" id="MobiDB-lite"/>
    </source>
</evidence>
<accession>A0A6C0CZD2</accession>
<dbReference type="PROSITE" id="PS51192">
    <property type="entry name" value="HELICASE_ATP_BIND_1"/>
    <property type="match status" value="1"/>
</dbReference>
<dbReference type="AlphaFoldDB" id="A0A6C0CZD2"/>
<feature type="region of interest" description="Disordered" evidence="1">
    <location>
        <begin position="1030"/>
        <end position="1055"/>
    </location>
</feature>